<evidence type="ECO:0000256" key="12">
    <source>
        <dbReference type="ARBA" id="ARBA00037432"/>
    </source>
</evidence>
<feature type="domain" description="SH3" evidence="18">
    <location>
        <begin position="503"/>
        <end position="562"/>
    </location>
</feature>
<evidence type="ECO:0000256" key="5">
    <source>
        <dbReference type="ARBA" id="ARBA00022490"/>
    </source>
</evidence>
<evidence type="ECO:0000259" key="19">
    <source>
        <dbReference type="PROSITE" id="PS51741"/>
    </source>
</evidence>
<evidence type="ECO:0000256" key="3">
    <source>
        <dbReference type="ARBA" id="ARBA00022443"/>
    </source>
</evidence>
<dbReference type="PROSITE" id="PS51741">
    <property type="entry name" value="F_BAR"/>
    <property type="match status" value="1"/>
</dbReference>
<dbReference type="GO" id="GO:0043226">
    <property type="term" value="C:organelle"/>
    <property type="evidence" value="ECO:0007669"/>
    <property type="project" value="UniProtKB-ARBA"/>
</dbReference>
<dbReference type="InterPro" id="IPR036274">
    <property type="entry name" value="HR1_rpt_sf"/>
</dbReference>
<dbReference type="SMART" id="SM00055">
    <property type="entry name" value="FCH"/>
    <property type="match status" value="1"/>
</dbReference>
<dbReference type="Gene3D" id="1.20.1270.60">
    <property type="entry name" value="Arfaptin homology (AH) domain/BAR domain"/>
    <property type="match status" value="1"/>
</dbReference>
<dbReference type="SUPFAM" id="SSF103657">
    <property type="entry name" value="BAR/IMD domain-like"/>
    <property type="match status" value="1"/>
</dbReference>
<dbReference type="SUPFAM" id="SSF46585">
    <property type="entry name" value="HR1 repeat"/>
    <property type="match status" value="1"/>
</dbReference>
<dbReference type="InterPro" id="IPR057870">
    <property type="entry name" value="HR1_TOCA"/>
</dbReference>
<comment type="function">
    <text evidence="12">Induces bone resorption, acting probably through a signaling cascade which results in the secretion of factor(s) enhancing osteoclast formation and activity.</text>
</comment>
<keyword evidence="8" id="KW-0040">ANK repeat</keyword>
<dbReference type="InterPro" id="IPR001060">
    <property type="entry name" value="FCH_dom"/>
</dbReference>
<accession>A0A6P3W830</accession>
<dbReference type="GO" id="GO:0007165">
    <property type="term" value="P:signal transduction"/>
    <property type="evidence" value="ECO:0007669"/>
    <property type="project" value="InterPro"/>
</dbReference>
<dbReference type="Pfam" id="PF14604">
    <property type="entry name" value="SH3_9"/>
    <property type="match status" value="1"/>
</dbReference>
<keyword evidence="7" id="KW-0254">Endocytosis</keyword>
<dbReference type="InterPro" id="IPR027267">
    <property type="entry name" value="AH/BAR_dom_sf"/>
</dbReference>
<evidence type="ECO:0000256" key="17">
    <source>
        <dbReference type="SAM" id="MobiDB-lite"/>
    </source>
</evidence>
<dbReference type="InterPro" id="IPR031160">
    <property type="entry name" value="F_BAR_dom"/>
</dbReference>
<feature type="region of interest" description="Disordered" evidence="17">
    <location>
        <begin position="448"/>
        <end position="502"/>
    </location>
</feature>
<keyword evidence="5" id="KW-0963">Cytoplasm</keyword>
<keyword evidence="11" id="KW-0206">Cytoskeleton</keyword>
<evidence type="ECO:0000313" key="21">
    <source>
        <dbReference type="Proteomes" id="UP000515152"/>
    </source>
</evidence>
<sequence>MTWKGGREGKVSSAKSTDGHRLKMKDLVSSCTYNLLYQDLKRFSKNGEYFCKELMTVFQQRSELEINYAKGMQKLAGKLIKASKEMANNSTTYHAWSQISNEMFSTADIHRTLGNALQQDAILEIRQILDEHTKRKRPLDGAIDKTGKLVITNCNEQLKVKKKLMALTREHEALFSFVENSKQISTEKEKQKMLNRLTKSAELQAKVDEEYFNINMEGHQMRLKWENTLKNCYHIIQELEKQRIEILSNILNKYGLHMSSFGQTLLHCQKQIEQATRTVDMEKDLQSLVDKTSVTAEDNKAEFLMADYFEEDSKTVMGRERRKDAMKTKLQRLEDYMAKTEKDREGLEKMVKTYTENPSFSNKKNLEETEQLLDEITLKLDLLVATHCKLSVTVAEIEGKPKSQHKFSNSITKWKDKDYEHSVVQLSRPVRIKTTSLRSRQSLRKSMIYKGPAKSVLPQESESTSGRGEPEPLTPTQESGLQPSRALNGGTRSDEEITEGEPHSLGKCRALYDFTSDREDELNMMEGDLLDIFQRDGNDWWYGALNGQRGHFPATYVEELLVLNDDKTSDA</sequence>
<dbReference type="SMART" id="SM00326">
    <property type="entry name" value="SH3"/>
    <property type="match status" value="1"/>
</dbReference>
<evidence type="ECO:0000313" key="22">
    <source>
        <dbReference type="RefSeq" id="XP_012691792.2"/>
    </source>
</evidence>
<evidence type="ECO:0000256" key="7">
    <source>
        <dbReference type="ARBA" id="ARBA00022583"/>
    </source>
</evidence>
<feature type="compositionally biased region" description="Basic and acidic residues" evidence="17">
    <location>
        <begin position="492"/>
        <end position="502"/>
    </location>
</feature>
<evidence type="ECO:0000256" key="4">
    <source>
        <dbReference type="ARBA" id="ARBA00022475"/>
    </source>
</evidence>
<dbReference type="Gene3D" id="2.30.30.40">
    <property type="entry name" value="SH3 Domains"/>
    <property type="match status" value="1"/>
</dbReference>
<dbReference type="SUPFAM" id="SSF50044">
    <property type="entry name" value="SH3-domain"/>
    <property type="match status" value="1"/>
</dbReference>
<dbReference type="GO" id="GO:0005886">
    <property type="term" value="C:plasma membrane"/>
    <property type="evidence" value="ECO:0007669"/>
    <property type="project" value="UniProtKB-SubCell"/>
</dbReference>
<dbReference type="InterPro" id="IPR001452">
    <property type="entry name" value="SH3_domain"/>
</dbReference>
<evidence type="ECO:0000256" key="11">
    <source>
        <dbReference type="ARBA" id="ARBA00023212"/>
    </source>
</evidence>
<evidence type="ECO:0000256" key="13">
    <source>
        <dbReference type="ARBA" id="ARBA00040640"/>
    </source>
</evidence>
<evidence type="ECO:0000259" key="20">
    <source>
        <dbReference type="PROSITE" id="PS51860"/>
    </source>
</evidence>
<dbReference type="OrthoDB" id="28357at2759"/>
<dbReference type="InterPro" id="IPR011072">
    <property type="entry name" value="HR1_rho-bd"/>
</dbReference>
<dbReference type="FunFam" id="2.30.30.40:FF:000072">
    <property type="entry name" value="Unconventional Myosin IB"/>
    <property type="match status" value="1"/>
</dbReference>
<dbReference type="GO" id="GO:0005737">
    <property type="term" value="C:cytoplasm"/>
    <property type="evidence" value="ECO:0007669"/>
    <property type="project" value="UniProtKB-SubCell"/>
</dbReference>
<evidence type="ECO:0000259" key="18">
    <source>
        <dbReference type="PROSITE" id="PS50002"/>
    </source>
</evidence>
<gene>
    <name evidence="22" type="primary">nostrin</name>
</gene>
<feature type="domain" description="REM-1" evidence="20">
    <location>
        <begin position="314"/>
        <end position="396"/>
    </location>
</feature>
<feature type="coiled-coil region" evidence="16">
    <location>
        <begin position="323"/>
        <end position="386"/>
    </location>
</feature>
<comment type="subcellular location">
    <subcellularLocation>
        <location evidence="1">Cell membrane</location>
    </subcellularLocation>
    <subcellularLocation>
        <location evidence="2">Cytoplasm</location>
        <location evidence="2">Cytoskeleton</location>
    </subcellularLocation>
</comment>
<keyword evidence="3 14" id="KW-0728">SH3 domain</keyword>
<dbReference type="Pfam" id="PF00611">
    <property type="entry name" value="FCH"/>
    <property type="match status" value="1"/>
</dbReference>
<dbReference type="PRINTS" id="PR00452">
    <property type="entry name" value="SH3DOMAIN"/>
</dbReference>
<keyword evidence="4" id="KW-1003">Cell membrane</keyword>
<feature type="domain" description="F-BAR" evidence="19">
    <location>
        <begin position="22"/>
        <end position="284"/>
    </location>
</feature>
<keyword evidence="10" id="KW-0472">Membrane</keyword>
<evidence type="ECO:0000256" key="8">
    <source>
        <dbReference type="ARBA" id="ARBA00023043"/>
    </source>
</evidence>
<evidence type="ECO:0000256" key="6">
    <source>
        <dbReference type="ARBA" id="ARBA00022553"/>
    </source>
</evidence>
<dbReference type="CDD" id="cd07658">
    <property type="entry name" value="F-BAR_NOSTRIN"/>
    <property type="match status" value="1"/>
</dbReference>
<evidence type="ECO:0000256" key="2">
    <source>
        <dbReference type="ARBA" id="ARBA00004245"/>
    </source>
</evidence>
<dbReference type="PROSITE" id="PS51860">
    <property type="entry name" value="REM_1"/>
    <property type="match status" value="1"/>
</dbReference>
<dbReference type="GO" id="GO:0006897">
    <property type="term" value="P:endocytosis"/>
    <property type="evidence" value="ECO:0007669"/>
    <property type="project" value="UniProtKB-KW"/>
</dbReference>
<proteinExistence type="predicted"/>
<dbReference type="PANTHER" id="PTHR23065">
    <property type="entry name" value="PROLINE-SERINE-THREONINE PHOSPHATASE INTERACTING PROTEIN 1"/>
    <property type="match status" value="1"/>
</dbReference>
<protein>
    <recommendedName>
        <fullName evidence="13">Osteoclast-stimulating factor 1</fullName>
    </recommendedName>
</protein>
<reference evidence="22" key="1">
    <citation type="submission" date="2025-08" db="UniProtKB">
        <authorList>
            <consortium name="RefSeq"/>
        </authorList>
    </citation>
    <scope>IDENTIFICATION</scope>
</reference>
<dbReference type="KEGG" id="char:105907935"/>
<keyword evidence="6" id="KW-0597">Phosphoprotein</keyword>
<dbReference type="PROSITE" id="PS50002">
    <property type="entry name" value="SH3"/>
    <property type="match status" value="1"/>
</dbReference>
<keyword evidence="21" id="KW-1185">Reference proteome</keyword>
<evidence type="ECO:0000256" key="1">
    <source>
        <dbReference type="ARBA" id="ARBA00004236"/>
    </source>
</evidence>
<dbReference type="GeneID" id="105907935"/>
<dbReference type="InterPro" id="IPR036028">
    <property type="entry name" value="SH3-like_dom_sf"/>
</dbReference>
<evidence type="ECO:0000256" key="14">
    <source>
        <dbReference type="PROSITE-ProRule" id="PRU00192"/>
    </source>
</evidence>
<evidence type="ECO:0000256" key="16">
    <source>
        <dbReference type="SAM" id="Coils"/>
    </source>
</evidence>
<dbReference type="Proteomes" id="UP000515152">
    <property type="component" value="Chromosome 2"/>
</dbReference>
<dbReference type="Pfam" id="PF25610">
    <property type="entry name" value="HR1_TOCA"/>
    <property type="match status" value="1"/>
</dbReference>
<dbReference type="AlphaFoldDB" id="A0A6P3W830"/>
<evidence type="ECO:0000256" key="10">
    <source>
        <dbReference type="ARBA" id="ARBA00023136"/>
    </source>
</evidence>
<dbReference type="PANTHER" id="PTHR23065:SF7">
    <property type="entry name" value="NOSTRIN, ISOFORM H"/>
    <property type="match status" value="1"/>
</dbReference>
<dbReference type="CTD" id="115677"/>
<organism evidence="21 22">
    <name type="scientific">Clupea harengus</name>
    <name type="common">Atlantic herring</name>
    <dbReference type="NCBI Taxonomy" id="7950"/>
    <lineage>
        <taxon>Eukaryota</taxon>
        <taxon>Metazoa</taxon>
        <taxon>Chordata</taxon>
        <taxon>Craniata</taxon>
        <taxon>Vertebrata</taxon>
        <taxon>Euteleostomi</taxon>
        <taxon>Actinopterygii</taxon>
        <taxon>Neopterygii</taxon>
        <taxon>Teleostei</taxon>
        <taxon>Clupei</taxon>
        <taxon>Clupeiformes</taxon>
        <taxon>Clupeoidei</taxon>
        <taxon>Clupeidae</taxon>
        <taxon>Clupea</taxon>
    </lineage>
</organism>
<dbReference type="RefSeq" id="XP_012691792.2">
    <property type="nucleotide sequence ID" value="XM_012836338.3"/>
</dbReference>
<dbReference type="Gene3D" id="6.10.140.470">
    <property type="match status" value="1"/>
</dbReference>
<keyword evidence="9 15" id="KW-0175">Coiled coil</keyword>
<evidence type="ECO:0000256" key="15">
    <source>
        <dbReference type="PROSITE-ProRule" id="PRU01077"/>
    </source>
</evidence>
<name>A0A6P3W830_CLUHA</name>
<evidence type="ECO:0000256" key="9">
    <source>
        <dbReference type="ARBA" id="ARBA00023054"/>
    </source>
</evidence>